<dbReference type="PANTHER" id="PTHR34820">
    <property type="entry name" value="INNER MEMBRANE PROTEIN YEBZ"/>
    <property type="match status" value="1"/>
</dbReference>
<dbReference type="Pfam" id="PF04234">
    <property type="entry name" value="CopC"/>
    <property type="match status" value="1"/>
</dbReference>
<comment type="caution">
    <text evidence="8">The sequence shown here is derived from an EMBL/GenBank/DDBJ whole genome shotgun (WGS) entry which is preliminary data.</text>
</comment>
<evidence type="ECO:0000259" key="7">
    <source>
        <dbReference type="Pfam" id="PF04234"/>
    </source>
</evidence>
<evidence type="ECO:0000256" key="3">
    <source>
        <dbReference type="ARBA" id="ARBA00022729"/>
    </source>
</evidence>
<dbReference type="AlphaFoldDB" id="A0A4R5DGA4"/>
<keyword evidence="6" id="KW-0812">Transmembrane</keyword>
<feature type="compositionally biased region" description="Low complexity" evidence="5">
    <location>
        <begin position="152"/>
        <end position="196"/>
    </location>
</feature>
<name>A0A4R5DGA4_9ACTN</name>
<evidence type="ECO:0000256" key="5">
    <source>
        <dbReference type="SAM" id="MobiDB-lite"/>
    </source>
</evidence>
<comment type="subcellular location">
    <subcellularLocation>
        <location evidence="1">Cell envelope</location>
    </subcellularLocation>
</comment>
<feature type="domain" description="CopC" evidence="7">
    <location>
        <begin position="57"/>
        <end position="149"/>
    </location>
</feature>
<dbReference type="SUPFAM" id="SSF81296">
    <property type="entry name" value="E set domains"/>
    <property type="match status" value="1"/>
</dbReference>
<dbReference type="InterPro" id="IPR032694">
    <property type="entry name" value="CopC/D"/>
</dbReference>
<reference evidence="8 9" key="1">
    <citation type="submission" date="2019-03" db="EMBL/GenBank/DDBJ databases">
        <title>Draft genome sequences of novel Actinobacteria.</title>
        <authorList>
            <person name="Sahin N."/>
            <person name="Ay H."/>
            <person name="Saygin H."/>
        </authorList>
    </citation>
    <scope>NUCLEOTIDE SEQUENCE [LARGE SCALE GENOMIC DNA]</scope>
    <source>
        <strain evidence="8 9">5K138</strain>
    </source>
</reference>
<feature type="region of interest" description="Disordered" evidence="5">
    <location>
        <begin position="152"/>
        <end position="201"/>
    </location>
</feature>
<evidence type="ECO:0000256" key="1">
    <source>
        <dbReference type="ARBA" id="ARBA00004196"/>
    </source>
</evidence>
<evidence type="ECO:0000256" key="2">
    <source>
        <dbReference type="ARBA" id="ARBA00022723"/>
    </source>
</evidence>
<evidence type="ECO:0000313" key="8">
    <source>
        <dbReference type="EMBL" id="TDE13006.1"/>
    </source>
</evidence>
<gene>
    <name evidence="8" type="ORF">E1269_06325</name>
</gene>
<evidence type="ECO:0000256" key="6">
    <source>
        <dbReference type="SAM" id="Phobius"/>
    </source>
</evidence>
<keyword evidence="6" id="KW-0472">Membrane</keyword>
<dbReference type="InParanoid" id="A0A4R5DGA4"/>
<evidence type="ECO:0000256" key="4">
    <source>
        <dbReference type="ARBA" id="ARBA00023008"/>
    </source>
</evidence>
<dbReference type="PANTHER" id="PTHR34820:SF4">
    <property type="entry name" value="INNER MEMBRANE PROTEIN YEBZ"/>
    <property type="match status" value="1"/>
</dbReference>
<evidence type="ECO:0000313" key="9">
    <source>
        <dbReference type="Proteomes" id="UP000294739"/>
    </source>
</evidence>
<dbReference type="InterPro" id="IPR014755">
    <property type="entry name" value="Cu-Rt/internalin_Ig-like"/>
</dbReference>
<organism evidence="8 9">
    <name type="scientific">Jiangella asiatica</name>
    <dbReference type="NCBI Taxonomy" id="2530372"/>
    <lineage>
        <taxon>Bacteria</taxon>
        <taxon>Bacillati</taxon>
        <taxon>Actinomycetota</taxon>
        <taxon>Actinomycetes</taxon>
        <taxon>Jiangellales</taxon>
        <taxon>Jiangellaceae</taxon>
        <taxon>Jiangella</taxon>
    </lineage>
</organism>
<keyword evidence="9" id="KW-1185">Reference proteome</keyword>
<accession>A0A4R5DGA4</accession>
<sequence>MAWASAAWSSVPPAWASVPRLCDGAVRRLAAIVGVAALAAAPAAGLTLVAAPPAAAHDVLVSSSPEEGAVVGTPLTAVELTFNNPVSTEFAQVTVLDAEEGEHQDGAPTVVGPTVTQAVHELPDGDYTIAYRIVSSDGHPISGTISFSVAAAAAEPPTTEPAAPTTGTGEPTPSTTTGDGEPTPSPTSGTVTPAGSSEDDGGLGSTTIVLVIVAAAAVVAVVAFLAAGGRRRGQPEDTGS</sequence>
<feature type="transmembrane region" description="Helical" evidence="6">
    <location>
        <begin position="208"/>
        <end position="227"/>
    </location>
</feature>
<dbReference type="InterPro" id="IPR014756">
    <property type="entry name" value="Ig_E-set"/>
</dbReference>
<dbReference type="OrthoDB" id="5242236at2"/>
<dbReference type="GO" id="GO:0005886">
    <property type="term" value="C:plasma membrane"/>
    <property type="evidence" value="ECO:0007669"/>
    <property type="project" value="TreeGrafter"/>
</dbReference>
<proteinExistence type="predicted"/>
<protein>
    <submittedName>
        <fullName evidence="8">Copper resistance protein CopC</fullName>
    </submittedName>
</protein>
<dbReference type="EMBL" id="SMKZ01000006">
    <property type="protein sequence ID" value="TDE13006.1"/>
    <property type="molecule type" value="Genomic_DNA"/>
</dbReference>
<dbReference type="Gene3D" id="2.60.40.1220">
    <property type="match status" value="1"/>
</dbReference>
<dbReference type="GO" id="GO:0042597">
    <property type="term" value="C:periplasmic space"/>
    <property type="evidence" value="ECO:0007669"/>
    <property type="project" value="InterPro"/>
</dbReference>
<dbReference type="GO" id="GO:0030313">
    <property type="term" value="C:cell envelope"/>
    <property type="evidence" value="ECO:0007669"/>
    <property type="project" value="UniProtKB-SubCell"/>
</dbReference>
<dbReference type="InterPro" id="IPR007348">
    <property type="entry name" value="CopC_dom"/>
</dbReference>
<dbReference type="GO" id="GO:0046688">
    <property type="term" value="P:response to copper ion"/>
    <property type="evidence" value="ECO:0007669"/>
    <property type="project" value="InterPro"/>
</dbReference>
<keyword evidence="6" id="KW-1133">Transmembrane helix</keyword>
<keyword evidence="2" id="KW-0479">Metal-binding</keyword>
<dbReference type="Proteomes" id="UP000294739">
    <property type="component" value="Unassembled WGS sequence"/>
</dbReference>
<dbReference type="GO" id="GO:0006825">
    <property type="term" value="P:copper ion transport"/>
    <property type="evidence" value="ECO:0007669"/>
    <property type="project" value="InterPro"/>
</dbReference>
<keyword evidence="3" id="KW-0732">Signal</keyword>
<dbReference type="GO" id="GO:0005507">
    <property type="term" value="F:copper ion binding"/>
    <property type="evidence" value="ECO:0007669"/>
    <property type="project" value="InterPro"/>
</dbReference>
<keyword evidence="4" id="KW-0186">Copper</keyword>